<gene>
    <name evidence="1" type="ORF">BN983_03066</name>
</gene>
<dbReference type="AlphaFoldDB" id="A0A024P6V2"/>
<evidence type="ECO:0000313" key="2">
    <source>
        <dbReference type="Proteomes" id="UP000028868"/>
    </source>
</evidence>
<dbReference type="SUPFAM" id="SSF55729">
    <property type="entry name" value="Acyl-CoA N-acyltransferases (Nat)"/>
    <property type="match status" value="1"/>
</dbReference>
<reference evidence="2" key="1">
    <citation type="submission" date="2014-03" db="EMBL/GenBank/DDBJ databases">
        <authorList>
            <person name="Urmite Genomes U."/>
        </authorList>
    </citation>
    <scope>NUCLEOTIDE SEQUENCE [LARGE SCALE GENOMIC DNA]</scope>
    <source>
        <strain evidence="2">HD-03</strain>
    </source>
</reference>
<organism evidence="1 2">
    <name type="scientific">Halobacillus karajensis</name>
    <dbReference type="NCBI Taxonomy" id="195088"/>
    <lineage>
        <taxon>Bacteria</taxon>
        <taxon>Bacillati</taxon>
        <taxon>Bacillota</taxon>
        <taxon>Bacilli</taxon>
        <taxon>Bacillales</taxon>
        <taxon>Bacillaceae</taxon>
        <taxon>Halobacillus</taxon>
    </lineage>
</organism>
<accession>A0A024P6V2</accession>
<evidence type="ECO:0008006" key="3">
    <source>
        <dbReference type="Google" id="ProtNLM"/>
    </source>
</evidence>
<dbReference type="EMBL" id="CCDI010000004">
    <property type="protein sequence ID" value="CDQ24769.1"/>
    <property type="molecule type" value="Genomic_DNA"/>
</dbReference>
<reference evidence="1 2" key="2">
    <citation type="submission" date="2014-05" db="EMBL/GenBank/DDBJ databases">
        <title>Draft genome sequence of Halobacillus karajensis HK-03.</title>
        <authorList>
            <person name="Khelaifia S."/>
            <person name="Croce O."/>
            <person name="Lagier J.C."/>
            <person name="Raoult D."/>
        </authorList>
    </citation>
    <scope>NUCLEOTIDE SEQUENCE [LARGE SCALE GENOMIC DNA]</scope>
    <source>
        <strain evidence="1 2">HD-03</strain>
    </source>
</reference>
<dbReference type="Gene3D" id="3.40.630.30">
    <property type="match status" value="1"/>
</dbReference>
<sequence>MIKAANSGDTDTYRKLIETLEAESDFLLYGKGERLWTREQVARLLKKMEKDRNSIIFLSEINGKPNGHVTVLGGGAPRNIHSAKIITGVRKDFQGKGIAKRLFSHLFI</sequence>
<dbReference type="RefSeq" id="WP_051744234.1">
    <property type="nucleotide sequence ID" value="NZ_CCDH010000003.1"/>
</dbReference>
<keyword evidence="2" id="KW-1185">Reference proteome</keyword>
<name>A0A024P6V2_9BACI</name>
<proteinExistence type="predicted"/>
<evidence type="ECO:0000313" key="1">
    <source>
        <dbReference type="EMBL" id="CDQ24769.1"/>
    </source>
</evidence>
<dbReference type="InterPro" id="IPR016181">
    <property type="entry name" value="Acyl_CoA_acyltransferase"/>
</dbReference>
<protein>
    <recommendedName>
        <fullName evidence="3">N-acetyltransferase domain-containing protein</fullName>
    </recommendedName>
</protein>
<comment type="caution">
    <text evidence="1">The sequence shown here is derived from an EMBL/GenBank/DDBJ whole genome shotgun (WGS) entry which is preliminary data.</text>
</comment>
<dbReference type="Proteomes" id="UP000028868">
    <property type="component" value="Unassembled WGS sequence"/>
</dbReference>